<evidence type="ECO:0000313" key="3">
    <source>
        <dbReference type="Proteomes" id="UP001202328"/>
    </source>
</evidence>
<feature type="compositionally biased region" description="Polar residues" evidence="1">
    <location>
        <begin position="117"/>
        <end position="139"/>
    </location>
</feature>
<evidence type="ECO:0000256" key="1">
    <source>
        <dbReference type="SAM" id="MobiDB-lite"/>
    </source>
</evidence>
<reference evidence="2" key="1">
    <citation type="submission" date="2022-04" db="EMBL/GenBank/DDBJ databases">
        <title>A functionally conserved STORR gene fusion in Papaver species that diverged 16.8 million years ago.</title>
        <authorList>
            <person name="Catania T."/>
        </authorList>
    </citation>
    <scope>NUCLEOTIDE SEQUENCE</scope>
    <source>
        <strain evidence="2">S-188037</strain>
    </source>
</reference>
<name>A0AAD4XEV7_9MAGN</name>
<dbReference type="EMBL" id="JAJJMB010010276">
    <property type="protein sequence ID" value="KAI3910151.1"/>
    <property type="molecule type" value="Genomic_DNA"/>
</dbReference>
<dbReference type="Proteomes" id="UP001202328">
    <property type="component" value="Unassembled WGS sequence"/>
</dbReference>
<sequence length="164" mass="18350">MKVHLHYNGVWVRKSGNDTYTGVHLQYLVFQEMFTPEDIKKKVAGLHGFEQGLNFEVYGLVLVEVTGCRQRILITGQETLNSYVEEVPGVPSFFVIPSRKEEYQQVTVDRTPTTPFTSNVSQVCSTGNTPSTPLAPTSGNRVNSSVNDNSSIIRHRHRLNHTGS</sequence>
<organism evidence="2 3">
    <name type="scientific">Papaver atlanticum</name>
    <dbReference type="NCBI Taxonomy" id="357466"/>
    <lineage>
        <taxon>Eukaryota</taxon>
        <taxon>Viridiplantae</taxon>
        <taxon>Streptophyta</taxon>
        <taxon>Embryophyta</taxon>
        <taxon>Tracheophyta</taxon>
        <taxon>Spermatophyta</taxon>
        <taxon>Magnoliopsida</taxon>
        <taxon>Ranunculales</taxon>
        <taxon>Papaveraceae</taxon>
        <taxon>Papaveroideae</taxon>
        <taxon>Papaver</taxon>
    </lineage>
</organism>
<dbReference type="AlphaFoldDB" id="A0AAD4XEV7"/>
<gene>
    <name evidence="2" type="ORF">MKW98_014536</name>
</gene>
<feature type="compositionally biased region" description="Low complexity" evidence="1">
    <location>
        <begin position="140"/>
        <end position="151"/>
    </location>
</feature>
<proteinExistence type="predicted"/>
<evidence type="ECO:0000313" key="2">
    <source>
        <dbReference type="EMBL" id="KAI3910151.1"/>
    </source>
</evidence>
<protein>
    <submittedName>
        <fullName evidence="2">Uncharacterized protein</fullName>
    </submittedName>
</protein>
<keyword evidence="3" id="KW-1185">Reference proteome</keyword>
<accession>A0AAD4XEV7</accession>
<feature type="non-terminal residue" evidence="2">
    <location>
        <position position="164"/>
    </location>
</feature>
<comment type="caution">
    <text evidence="2">The sequence shown here is derived from an EMBL/GenBank/DDBJ whole genome shotgun (WGS) entry which is preliminary data.</text>
</comment>
<feature type="region of interest" description="Disordered" evidence="1">
    <location>
        <begin position="117"/>
        <end position="151"/>
    </location>
</feature>